<dbReference type="EMBL" id="DVJP01000050">
    <property type="protein sequence ID" value="HIS76685.1"/>
    <property type="molecule type" value="Genomic_DNA"/>
</dbReference>
<sequence>MEKTLHKAKECGIIYLIGSVGYSLIEILWRGFTHWTMAVTGGVCFLLLYQIDGRHETERLPAKCLRGACWITAIEFIVGCVVNLKLKWAVWDYSDLFGNLLGQVCPLYFALWFLLCAPVFRVARSIRNYFCRYLH</sequence>
<keyword evidence="1" id="KW-1133">Transmembrane helix</keyword>
<dbReference type="InterPro" id="IPR010540">
    <property type="entry name" value="CmpB_TMEM229"/>
</dbReference>
<gene>
    <name evidence="2" type="ORF">IAB51_07720</name>
</gene>
<evidence type="ECO:0000313" key="2">
    <source>
        <dbReference type="EMBL" id="HIS76685.1"/>
    </source>
</evidence>
<protein>
    <submittedName>
        <fullName evidence="2">Uncharacterized protein</fullName>
    </submittedName>
</protein>
<proteinExistence type="predicted"/>
<accession>A0A9D1JZW2</accession>
<feature type="transmembrane region" description="Helical" evidence="1">
    <location>
        <begin position="35"/>
        <end position="52"/>
    </location>
</feature>
<feature type="transmembrane region" description="Helical" evidence="1">
    <location>
        <begin position="96"/>
        <end position="120"/>
    </location>
</feature>
<evidence type="ECO:0000256" key="1">
    <source>
        <dbReference type="SAM" id="Phobius"/>
    </source>
</evidence>
<evidence type="ECO:0000313" key="3">
    <source>
        <dbReference type="Proteomes" id="UP000824002"/>
    </source>
</evidence>
<keyword evidence="1" id="KW-0812">Transmembrane</keyword>
<keyword evidence="1" id="KW-0472">Membrane</keyword>
<reference evidence="2" key="1">
    <citation type="submission" date="2020-10" db="EMBL/GenBank/DDBJ databases">
        <authorList>
            <person name="Gilroy R."/>
        </authorList>
    </citation>
    <scope>NUCLEOTIDE SEQUENCE</scope>
    <source>
        <strain evidence="2">CHK199-13235</strain>
    </source>
</reference>
<feature type="transmembrane region" description="Helical" evidence="1">
    <location>
        <begin position="12"/>
        <end position="29"/>
    </location>
</feature>
<comment type="caution">
    <text evidence="2">The sequence shown here is derived from an EMBL/GenBank/DDBJ whole genome shotgun (WGS) entry which is preliminary data.</text>
</comment>
<feature type="transmembrane region" description="Helical" evidence="1">
    <location>
        <begin position="64"/>
        <end position="84"/>
    </location>
</feature>
<name>A0A9D1JZW2_9FIRM</name>
<dbReference type="Proteomes" id="UP000824002">
    <property type="component" value="Unassembled WGS sequence"/>
</dbReference>
<dbReference type="Pfam" id="PF06541">
    <property type="entry name" value="ABC_trans_CmpB"/>
    <property type="match status" value="1"/>
</dbReference>
<dbReference type="AlphaFoldDB" id="A0A9D1JZW2"/>
<reference evidence="2" key="2">
    <citation type="journal article" date="2021" name="PeerJ">
        <title>Extensive microbial diversity within the chicken gut microbiome revealed by metagenomics and culture.</title>
        <authorList>
            <person name="Gilroy R."/>
            <person name="Ravi A."/>
            <person name="Getino M."/>
            <person name="Pursley I."/>
            <person name="Horton D.L."/>
            <person name="Alikhan N.F."/>
            <person name="Baker D."/>
            <person name="Gharbi K."/>
            <person name="Hall N."/>
            <person name="Watson M."/>
            <person name="Adriaenssens E.M."/>
            <person name="Foster-Nyarko E."/>
            <person name="Jarju S."/>
            <person name="Secka A."/>
            <person name="Antonio M."/>
            <person name="Oren A."/>
            <person name="Chaudhuri R.R."/>
            <person name="La Ragione R."/>
            <person name="Hildebrand F."/>
            <person name="Pallen M.J."/>
        </authorList>
    </citation>
    <scope>NUCLEOTIDE SEQUENCE</scope>
    <source>
        <strain evidence="2">CHK199-13235</strain>
    </source>
</reference>
<organism evidence="2 3">
    <name type="scientific">Candidatus Merdivicinus excrementipullorum</name>
    <dbReference type="NCBI Taxonomy" id="2840867"/>
    <lineage>
        <taxon>Bacteria</taxon>
        <taxon>Bacillati</taxon>
        <taxon>Bacillota</taxon>
        <taxon>Clostridia</taxon>
        <taxon>Eubacteriales</taxon>
        <taxon>Oscillospiraceae</taxon>
        <taxon>Oscillospiraceae incertae sedis</taxon>
        <taxon>Candidatus Merdivicinus</taxon>
    </lineage>
</organism>